<keyword evidence="6" id="KW-0508">mRNA splicing</keyword>
<keyword evidence="13" id="KW-1185">Reference proteome</keyword>
<feature type="domain" description="Pre-mRNA-splicing factor Syf1/CRNKL1-like C-terminal HAT-repeats" evidence="10">
    <location>
        <begin position="368"/>
        <end position="501"/>
    </location>
</feature>
<accession>G3B9Z4</accession>
<proteinExistence type="inferred from homology"/>
<sequence length="684" mass="82145">MSSESQITSEKIIADSVSHQIKLEKPQQSIEDLEELQSLQLTKRTEYEQQLNKNRLNYGQWIRYAKWEVEFCNDFKRARSIYERALSVNVEHVPFWINYIKFELSNNNINHARNILDRAVAILPKIDKFWFLYVQTEETLQNYNKVRQLFKSWITWKPPATVWDAYVNFEKRYDETDNIREIFEQYILYFPEGKTWMTWINFELRVGDIQYIRNVLELAVDSILKSNPNDEKLPAIIEKWTRWEFKQKEVERANEIFRFILDKSKFQFDSNQYQLLLHEFTNFESKFGDENSLSVNVQLKRKLKYISSIEKNPQDVDSWWLLLDLLSGDELNEYMKKAISPENAPKDTSKTVVWRRYIFLWIRNSFHQEFTLGNIEAARQVWVECLKVIPKQIMFAKIWIEYSEFEIRNGEDGINKARKVLGRAIGIMKQPKKKIFKHYIDFERKLGEWDRIRKIYEKWFELSLINNFSALKVLLEYIDFEKSLQEYDRCEAIYKLGLQLMEEDLVADKLTPFDFLCISFIDFCKEQFEYPKARKLFEDLLLDHDNVKVWISYANFESSIPNDRQLEEFNTNTDEEFAFELEEDQKSNTRKVFERALSHYKKLEKDEERVIILEAWKSYEQTNGDVESTSSVEKKFPDIVKRTKVVDNINQEYLEYVFPQDKSTIPNLSKFLQNARNWASASNS</sequence>
<dbReference type="KEGG" id="cten:18248992"/>
<dbReference type="STRING" id="590646.G3B9Z4"/>
<keyword evidence="7" id="KW-0539">Nucleus</keyword>
<evidence type="ECO:0000256" key="4">
    <source>
        <dbReference type="ARBA" id="ARBA00022728"/>
    </source>
</evidence>
<comment type="function">
    <text evidence="8">Involved in pre-mRNA splicing and cell cycle progression. Required for the spliceosome assembly and initiation of the DNA replication.</text>
</comment>
<evidence type="ECO:0000256" key="3">
    <source>
        <dbReference type="ARBA" id="ARBA00022664"/>
    </source>
</evidence>
<dbReference type="GO" id="GO:0000974">
    <property type="term" value="C:Prp19 complex"/>
    <property type="evidence" value="ECO:0007669"/>
    <property type="project" value="TreeGrafter"/>
</dbReference>
<dbReference type="InterPro" id="IPR045075">
    <property type="entry name" value="Syf1-like"/>
</dbReference>
<dbReference type="SUPFAM" id="SSF48452">
    <property type="entry name" value="TPR-like"/>
    <property type="match status" value="2"/>
</dbReference>
<dbReference type="InterPro" id="IPR011990">
    <property type="entry name" value="TPR-like_helical_dom_sf"/>
</dbReference>
<evidence type="ECO:0000256" key="7">
    <source>
        <dbReference type="ARBA" id="ARBA00023242"/>
    </source>
</evidence>
<keyword evidence="4" id="KW-0747">Spliceosome</keyword>
<gene>
    <name evidence="12" type="ORF">CANTEDRAFT_123918</name>
</gene>
<dbReference type="InterPro" id="IPR055430">
    <property type="entry name" value="HAT_Syf1_CNRKL1_C"/>
</dbReference>
<dbReference type="InterPro" id="IPR055433">
    <property type="entry name" value="HAT_Syf1-like_N"/>
</dbReference>
<dbReference type="GeneID" id="18248992"/>
<dbReference type="AlphaFoldDB" id="G3B9Z4"/>
<dbReference type="EMBL" id="GL996527">
    <property type="protein sequence ID" value="EGV61360.1"/>
    <property type="molecule type" value="Genomic_DNA"/>
</dbReference>
<comment type="similarity">
    <text evidence="2">Belongs to the crooked-neck family.</text>
</comment>
<dbReference type="eggNOG" id="KOG1915">
    <property type="taxonomic scope" value="Eukaryota"/>
</dbReference>
<dbReference type="GO" id="GO:0000245">
    <property type="term" value="P:spliceosomal complex assembly"/>
    <property type="evidence" value="ECO:0007669"/>
    <property type="project" value="TreeGrafter"/>
</dbReference>
<dbReference type="GO" id="GO:0071014">
    <property type="term" value="C:post-mRNA release spliceosomal complex"/>
    <property type="evidence" value="ECO:0007669"/>
    <property type="project" value="TreeGrafter"/>
</dbReference>
<evidence type="ECO:0000256" key="2">
    <source>
        <dbReference type="ARBA" id="ARBA00008644"/>
    </source>
</evidence>
<dbReference type="Proteomes" id="UP000000707">
    <property type="component" value="Unassembled WGS sequence"/>
</dbReference>
<name>G3B9Z4_CANTC</name>
<reference evidence="12 13" key="1">
    <citation type="journal article" date="2011" name="Proc. Natl. Acad. Sci. U.S.A.">
        <title>Comparative genomics of xylose-fermenting fungi for enhanced biofuel production.</title>
        <authorList>
            <person name="Wohlbach D.J."/>
            <person name="Kuo A."/>
            <person name="Sato T.K."/>
            <person name="Potts K.M."/>
            <person name="Salamov A.A."/>
            <person name="LaButti K.M."/>
            <person name="Sun H."/>
            <person name="Clum A."/>
            <person name="Pangilinan J.L."/>
            <person name="Lindquist E.A."/>
            <person name="Lucas S."/>
            <person name="Lapidus A."/>
            <person name="Jin M."/>
            <person name="Gunawan C."/>
            <person name="Balan V."/>
            <person name="Dale B.E."/>
            <person name="Jeffries T.W."/>
            <person name="Zinkel R."/>
            <person name="Barry K.W."/>
            <person name="Grigoriev I.V."/>
            <person name="Gasch A.P."/>
        </authorList>
    </citation>
    <scope>NUCLEOTIDE SEQUENCE [LARGE SCALE GENOMIC DNA]</scope>
    <source>
        <strain evidence="13">ATCC 10573 / BCRC 21748 / CBS 615 / JCM 9827 / NBRC 10315 / NRRL Y-1498 / VKM Y-70</strain>
    </source>
</reference>
<protein>
    <recommendedName>
        <fullName evidence="9">Pre-mRNA-splicing factor CLF1</fullName>
    </recommendedName>
</protein>
<dbReference type="HOGENOM" id="CLU_011554_1_0_1"/>
<dbReference type="Gene3D" id="1.25.40.10">
    <property type="entry name" value="Tetratricopeptide repeat domain"/>
    <property type="match status" value="3"/>
</dbReference>
<dbReference type="PANTHER" id="PTHR11246:SF3">
    <property type="entry name" value="CROOKED NECK-LIKE PROTEIN 1"/>
    <property type="match status" value="1"/>
</dbReference>
<evidence type="ECO:0000256" key="9">
    <source>
        <dbReference type="ARBA" id="ARBA00039167"/>
    </source>
</evidence>
<dbReference type="Pfam" id="PF23231">
    <property type="entry name" value="HAT_Syf1_CNRKL1_C"/>
    <property type="match status" value="1"/>
</dbReference>
<feature type="domain" description="Pre-mRNA-splicing factor Syf1-like N-terminal HAT-repeats" evidence="11">
    <location>
        <begin position="45"/>
        <end position="192"/>
    </location>
</feature>
<keyword evidence="5" id="KW-0677">Repeat</keyword>
<organism evidence="13">
    <name type="scientific">Candida tenuis (strain ATCC 10573 / BCRC 21748 / CBS 615 / JCM 9827 / NBRC 10315 / NRRL Y-1498 / VKM Y-70)</name>
    <name type="common">Yeast</name>
    <name type="synonym">Yamadazyma tenuis</name>
    <dbReference type="NCBI Taxonomy" id="590646"/>
    <lineage>
        <taxon>Eukaryota</taxon>
        <taxon>Fungi</taxon>
        <taxon>Dikarya</taxon>
        <taxon>Ascomycota</taxon>
        <taxon>Saccharomycotina</taxon>
        <taxon>Pichiomycetes</taxon>
        <taxon>Debaryomycetaceae</taxon>
        <taxon>Yamadazyma</taxon>
    </lineage>
</organism>
<dbReference type="GO" id="GO:0071007">
    <property type="term" value="C:U2-type catalytic step 2 spliceosome"/>
    <property type="evidence" value="ECO:0007669"/>
    <property type="project" value="TreeGrafter"/>
</dbReference>
<dbReference type="PANTHER" id="PTHR11246">
    <property type="entry name" value="PRE-MRNA SPLICING FACTOR"/>
    <property type="match status" value="1"/>
</dbReference>
<dbReference type="Pfam" id="PF23233">
    <property type="entry name" value="HAT_Syf1_CNRKL1_N"/>
    <property type="match status" value="1"/>
</dbReference>
<dbReference type="SMART" id="SM00386">
    <property type="entry name" value="HAT"/>
    <property type="match status" value="10"/>
</dbReference>
<evidence type="ECO:0000256" key="8">
    <source>
        <dbReference type="ARBA" id="ARBA00037040"/>
    </source>
</evidence>
<evidence type="ECO:0000259" key="11">
    <source>
        <dbReference type="Pfam" id="PF23233"/>
    </source>
</evidence>
<dbReference type="GO" id="GO:0071011">
    <property type="term" value="C:precatalytic spliceosome"/>
    <property type="evidence" value="ECO:0007669"/>
    <property type="project" value="TreeGrafter"/>
</dbReference>
<dbReference type="InterPro" id="IPR003107">
    <property type="entry name" value="HAT"/>
</dbReference>
<evidence type="ECO:0000256" key="5">
    <source>
        <dbReference type="ARBA" id="ARBA00022737"/>
    </source>
</evidence>
<comment type="subcellular location">
    <subcellularLocation>
        <location evidence="1">Nucleus</location>
    </subcellularLocation>
</comment>
<evidence type="ECO:0000256" key="6">
    <source>
        <dbReference type="ARBA" id="ARBA00023187"/>
    </source>
</evidence>
<keyword evidence="3" id="KW-0507">mRNA processing</keyword>
<evidence type="ECO:0000259" key="10">
    <source>
        <dbReference type="Pfam" id="PF23231"/>
    </source>
</evidence>
<evidence type="ECO:0000313" key="13">
    <source>
        <dbReference type="Proteomes" id="UP000000707"/>
    </source>
</evidence>
<evidence type="ECO:0000256" key="1">
    <source>
        <dbReference type="ARBA" id="ARBA00004123"/>
    </source>
</evidence>
<dbReference type="OrthoDB" id="541719at2759"/>
<evidence type="ECO:0000313" key="12">
    <source>
        <dbReference type="EMBL" id="EGV61360.1"/>
    </source>
</evidence>